<dbReference type="EMBL" id="JASNQZ010000004">
    <property type="protein sequence ID" value="KAL0957864.1"/>
    <property type="molecule type" value="Genomic_DNA"/>
</dbReference>
<name>A0ABR3JQI1_9AGAR</name>
<feature type="region of interest" description="Disordered" evidence="1">
    <location>
        <begin position="147"/>
        <end position="166"/>
    </location>
</feature>
<sequence>MYLENDDGQQLLPAARSNINKHAMALMTGMAQPGDVPKQYNACNIQTLTVFRQSIESAFPILTLCDGHWKADEVWIRTFNQWHDKWIGNKKSSAVKLEDEAAEAPEPSKPSATKRAAESVSESTPSKRSRSATPVDDAAQAHRTADPITFDEQPTPPPPPPKIINPLANLKVAPAATPPSPEAAPQVAPSLTSSDPLSVVVLTPTAPTTSPVATSPFSAASVAPVSSESLVTPTTPLVKPIQPSGAVPDAIVNNELSPEVPLTKATSTEGKKTSTCKSTAAEKTFEASDGITARAISGHQWKMANPSGTAREFAAYWKQLSKGDKQTFKAQEKELKKAAHKGSKSSHT</sequence>
<accession>A0ABR3JQI1</accession>
<evidence type="ECO:0000313" key="2">
    <source>
        <dbReference type="EMBL" id="KAL0957864.1"/>
    </source>
</evidence>
<evidence type="ECO:0000313" key="3">
    <source>
        <dbReference type="Proteomes" id="UP001556367"/>
    </source>
</evidence>
<feature type="compositionally biased region" description="Pro residues" evidence="1">
    <location>
        <begin position="154"/>
        <end position="163"/>
    </location>
</feature>
<feature type="region of interest" description="Disordered" evidence="1">
    <location>
        <begin position="97"/>
        <end position="141"/>
    </location>
</feature>
<protein>
    <submittedName>
        <fullName evidence="2">Uncharacterized protein</fullName>
    </submittedName>
</protein>
<dbReference type="Proteomes" id="UP001556367">
    <property type="component" value="Unassembled WGS sequence"/>
</dbReference>
<comment type="caution">
    <text evidence="2">The sequence shown here is derived from an EMBL/GenBank/DDBJ whole genome shotgun (WGS) entry which is preliminary data.</text>
</comment>
<evidence type="ECO:0000256" key="1">
    <source>
        <dbReference type="SAM" id="MobiDB-lite"/>
    </source>
</evidence>
<feature type="region of interest" description="Disordered" evidence="1">
    <location>
        <begin position="173"/>
        <end position="193"/>
    </location>
</feature>
<gene>
    <name evidence="2" type="ORF">HGRIS_000048</name>
</gene>
<reference evidence="3" key="1">
    <citation type="submission" date="2024-06" db="EMBL/GenBank/DDBJ databases">
        <title>Multi-omics analyses provide insights into the biosynthesis of the anticancer antibiotic pleurotin in Hohenbuehelia grisea.</title>
        <authorList>
            <person name="Weaver J.A."/>
            <person name="Alberti F."/>
        </authorList>
    </citation>
    <scope>NUCLEOTIDE SEQUENCE [LARGE SCALE GENOMIC DNA]</scope>
    <source>
        <strain evidence="3">T-177</strain>
    </source>
</reference>
<proteinExistence type="predicted"/>
<keyword evidence="3" id="KW-1185">Reference proteome</keyword>
<organism evidence="2 3">
    <name type="scientific">Hohenbuehelia grisea</name>
    <dbReference type="NCBI Taxonomy" id="104357"/>
    <lineage>
        <taxon>Eukaryota</taxon>
        <taxon>Fungi</taxon>
        <taxon>Dikarya</taxon>
        <taxon>Basidiomycota</taxon>
        <taxon>Agaricomycotina</taxon>
        <taxon>Agaricomycetes</taxon>
        <taxon>Agaricomycetidae</taxon>
        <taxon>Agaricales</taxon>
        <taxon>Pleurotineae</taxon>
        <taxon>Pleurotaceae</taxon>
        <taxon>Hohenbuehelia</taxon>
    </lineage>
</organism>